<reference evidence="6 7" key="1">
    <citation type="journal article" date="2009" name="Nature">
        <title>Evolution of pathogenicity and sexual reproduction in eight Candida genomes.</title>
        <authorList>
            <person name="Butler G."/>
            <person name="Rasmussen M.D."/>
            <person name="Lin M.F."/>
            <person name="Santos M.A."/>
            <person name="Sakthikumar S."/>
            <person name="Munro C.A."/>
            <person name="Rheinbay E."/>
            <person name="Grabherr M."/>
            <person name="Forche A."/>
            <person name="Reedy J.L."/>
            <person name="Agrafioti I."/>
            <person name="Arnaud M.B."/>
            <person name="Bates S."/>
            <person name="Brown A.J."/>
            <person name="Brunke S."/>
            <person name="Costanzo M.C."/>
            <person name="Fitzpatrick D.A."/>
            <person name="de Groot P.W."/>
            <person name="Harris D."/>
            <person name="Hoyer L.L."/>
            <person name="Hube B."/>
            <person name="Klis F.M."/>
            <person name="Kodira C."/>
            <person name="Lennard N."/>
            <person name="Logue M.E."/>
            <person name="Martin R."/>
            <person name="Neiman A.M."/>
            <person name="Nikolaou E."/>
            <person name="Quail M.A."/>
            <person name="Quinn J."/>
            <person name="Santos M.C."/>
            <person name="Schmitzberger F.F."/>
            <person name="Sherlock G."/>
            <person name="Shah P."/>
            <person name="Silverstein K.A."/>
            <person name="Skrzypek M.S."/>
            <person name="Soll D."/>
            <person name="Staggs R."/>
            <person name="Stansfield I."/>
            <person name="Stumpf M.P."/>
            <person name="Sudbery P.E."/>
            <person name="Srikantha T."/>
            <person name="Zeng Q."/>
            <person name="Berman J."/>
            <person name="Berriman M."/>
            <person name="Heitman J."/>
            <person name="Gow N.A."/>
            <person name="Lorenz M.C."/>
            <person name="Birren B.W."/>
            <person name="Kellis M."/>
            <person name="Cuomo C.A."/>
        </authorList>
    </citation>
    <scope>NUCLEOTIDE SEQUENCE [LARGE SCALE GENOMIC DNA]</scope>
    <source>
        <strain evidence="6 7">WO-1</strain>
    </source>
</reference>
<dbReference type="PANTHER" id="PTHR21346">
    <property type="entry name" value="FUN14 DOMAIN CONTAINING"/>
    <property type="match status" value="1"/>
</dbReference>
<organism evidence="6 7">
    <name type="scientific">Candida albicans (strain WO-1)</name>
    <name type="common">Yeast</name>
    <dbReference type="NCBI Taxonomy" id="294748"/>
    <lineage>
        <taxon>Eukaryota</taxon>
        <taxon>Fungi</taxon>
        <taxon>Dikarya</taxon>
        <taxon>Ascomycota</taxon>
        <taxon>Saccharomycotina</taxon>
        <taxon>Pichiomycetes</taxon>
        <taxon>Debaryomycetaceae</taxon>
        <taxon>Candida/Lodderomyces clade</taxon>
        <taxon>Candida</taxon>
    </lineage>
</organism>
<evidence type="ECO:0000256" key="3">
    <source>
        <dbReference type="ARBA" id="ARBA00022692"/>
    </source>
</evidence>
<keyword evidence="3" id="KW-0812">Transmembrane</keyword>
<dbReference type="PANTHER" id="PTHR21346:SF0">
    <property type="entry name" value="RE45833P"/>
    <property type="match status" value="1"/>
</dbReference>
<evidence type="ECO:0000256" key="1">
    <source>
        <dbReference type="ARBA" id="ARBA00004370"/>
    </source>
</evidence>
<evidence type="ECO:0000256" key="2">
    <source>
        <dbReference type="ARBA" id="ARBA00009160"/>
    </source>
</evidence>
<evidence type="ECO:0008006" key="8">
    <source>
        <dbReference type="Google" id="ProtNLM"/>
    </source>
</evidence>
<evidence type="ECO:0000313" key="6">
    <source>
        <dbReference type="EMBL" id="EEQ42316.1"/>
    </source>
</evidence>
<dbReference type="Proteomes" id="UP000001429">
    <property type="component" value="Chromosome 1"/>
</dbReference>
<dbReference type="EMBL" id="CH672346">
    <property type="protein sequence ID" value="EEQ42316.1"/>
    <property type="molecule type" value="Genomic_DNA"/>
</dbReference>
<dbReference type="AlphaFoldDB" id="C4YDD0"/>
<keyword evidence="4" id="KW-1133">Transmembrane helix</keyword>
<dbReference type="OMA" id="NIIHIPW"/>
<protein>
    <recommendedName>
        <fullName evidence="8">Fun14p</fullName>
    </recommendedName>
</protein>
<dbReference type="GO" id="GO:0000422">
    <property type="term" value="P:autophagy of mitochondrion"/>
    <property type="evidence" value="ECO:0007669"/>
    <property type="project" value="TreeGrafter"/>
</dbReference>
<comment type="similarity">
    <text evidence="2">Belongs to the FUN14 family.</text>
</comment>
<gene>
    <name evidence="6" type="ORF">CAWG_00523</name>
</gene>
<dbReference type="InterPro" id="IPR007014">
    <property type="entry name" value="FUN14"/>
</dbReference>
<evidence type="ECO:0000256" key="5">
    <source>
        <dbReference type="ARBA" id="ARBA00023136"/>
    </source>
</evidence>
<dbReference type="PaxDb" id="5476-C4YDD0"/>
<keyword evidence="7" id="KW-1185">Reference proteome</keyword>
<dbReference type="HOGENOM" id="CLU_103433_0_0_1"/>
<evidence type="ECO:0000256" key="4">
    <source>
        <dbReference type="ARBA" id="ARBA00022989"/>
    </source>
</evidence>
<dbReference type="OrthoDB" id="3990500at2759"/>
<dbReference type="VEuPathDB" id="FungiDB:CAWG_00523"/>
<accession>C4YDD0</accession>
<dbReference type="GO" id="GO:0005741">
    <property type="term" value="C:mitochondrial outer membrane"/>
    <property type="evidence" value="ECO:0007669"/>
    <property type="project" value="TreeGrafter"/>
</dbReference>
<name>C4YDD0_CANAW</name>
<comment type="subcellular location">
    <subcellularLocation>
        <location evidence="1">Membrane</location>
    </subcellularLocation>
</comment>
<keyword evidence="5" id="KW-0472">Membrane</keyword>
<evidence type="ECO:0000313" key="7">
    <source>
        <dbReference type="Proteomes" id="UP000001429"/>
    </source>
</evidence>
<dbReference type="Pfam" id="PF04930">
    <property type="entry name" value="FUN14"/>
    <property type="match status" value="1"/>
</dbReference>
<proteinExistence type="inferred from homology"/>
<sequence length="225" mass="25443">MFARSPFISTIFKRSIGSVRTTTTGTGTTTIPKQYQLFNFNNLITNFKSSSLRSSYGGSSNYSSSSSNNSNNTLKLLFASAGSSFLLLFTFARKIHNDTGSLTQYQQQQQQSSLDLSISKQQPLQKQYHESRFSNYLNYEELTIGSVVGLFLGVIIGKLSQVIVFVSLSSYFLIEFLENKNIIHIPWNYFITIGKEKINLKQLFFEKPSFKISFVLSFIIAAYNV</sequence>